<dbReference type="AlphaFoldDB" id="A0A9N7YKM7"/>
<dbReference type="Proteomes" id="UP001153269">
    <property type="component" value="Unassembled WGS sequence"/>
</dbReference>
<feature type="region of interest" description="Disordered" evidence="1">
    <location>
        <begin position="131"/>
        <end position="200"/>
    </location>
</feature>
<feature type="compositionally biased region" description="Polar residues" evidence="1">
    <location>
        <begin position="170"/>
        <end position="195"/>
    </location>
</feature>
<feature type="region of interest" description="Disordered" evidence="1">
    <location>
        <begin position="257"/>
        <end position="313"/>
    </location>
</feature>
<comment type="caution">
    <text evidence="2">The sequence shown here is derived from an EMBL/GenBank/DDBJ whole genome shotgun (WGS) entry which is preliminary data.</text>
</comment>
<feature type="compositionally biased region" description="Low complexity" evidence="1">
    <location>
        <begin position="150"/>
        <end position="160"/>
    </location>
</feature>
<feature type="compositionally biased region" description="Basic residues" evidence="1">
    <location>
        <begin position="287"/>
        <end position="313"/>
    </location>
</feature>
<feature type="compositionally biased region" description="Basic and acidic residues" evidence="1">
    <location>
        <begin position="11"/>
        <end position="25"/>
    </location>
</feature>
<sequence>MEPEAGGCGGRSRESQAHERNRCGADAKTNQKLKEAETLSLNHSEAGLCARLILDDVSSPEHFALSRTRHKLQVDVQPVNQFIEQMRGLVQIRVVLMTSVEAADPGITWVWCENTFGFVDNAQRYVIRRHHHSPRSERVLVKNTSHSRTSSSSSSSSSSSGGLSDEKQLGSGSPAQSGTLASDHQDTSPQDPSPRNRTHGCCSVEHPLLELCAFNQNSPGPSSQMHSGPPLVGSARLRDFSSCSGFYCYLQGLEPEVVPKPKTQSPKTPKPKVQKAKVQKPEVPKPKVPKPKVQKPKVPKPKVPKPKSKNPKS</sequence>
<evidence type="ECO:0000313" key="3">
    <source>
        <dbReference type="Proteomes" id="UP001153269"/>
    </source>
</evidence>
<evidence type="ECO:0000313" key="2">
    <source>
        <dbReference type="EMBL" id="CAB1430472.1"/>
    </source>
</evidence>
<accession>A0A9N7YKM7</accession>
<reference evidence="2" key="1">
    <citation type="submission" date="2020-03" db="EMBL/GenBank/DDBJ databases">
        <authorList>
            <person name="Weist P."/>
        </authorList>
    </citation>
    <scope>NUCLEOTIDE SEQUENCE</scope>
</reference>
<protein>
    <submittedName>
        <fullName evidence="2">Uncharacterized protein</fullName>
    </submittedName>
</protein>
<name>A0A9N7YKM7_PLEPL</name>
<evidence type="ECO:0000256" key="1">
    <source>
        <dbReference type="SAM" id="MobiDB-lite"/>
    </source>
</evidence>
<feature type="compositionally biased region" description="Basic residues" evidence="1">
    <location>
        <begin position="269"/>
        <end position="278"/>
    </location>
</feature>
<organism evidence="2 3">
    <name type="scientific">Pleuronectes platessa</name>
    <name type="common">European plaice</name>
    <dbReference type="NCBI Taxonomy" id="8262"/>
    <lineage>
        <taxon>Eukaryota</taxon>
        <taxon>Metazoa</taxon>
        <taxon>Chordata</taxon>
        <taxon>Craniata</taxon>
        <taxon>Vertebrata</taxon>
        <taxon>Euteleostomi</taxon>
        <taxon>Actinopterygii</taxon>
        <taxon>Neopterygii</taxon>
        <taxon>Teleostei</taxon>
        <taxon>Neoteleostei</taxon>
        <taxon>Acanthomorphata</taxon>
        <taxon>Carangaria</taxon>
        <taxon>Pleuronectiformes</taxon>
        <taxon>Pleuronectoidei</taxon>
        <taxon>Pleuronectidae</taxon>
        <taxon>Pleuronectes</taxon>
    </lineage>
</organism>
<feature type="compositionally biased region" description="Gly residues" evidence="1">
    <location>
        <begin position="1"/>
        <end position="10"/>
    </location>
</feature>
<proteinExistence type="predicted"/>
<dbReference type="EMBL" id="CADEAL010001234">
    <property type="protein sequence ID" value="CAB1430472.1"/>
    <property type="molecule type" value="Genomic_DNA"/>
</dbReference>
<gene>
    <name evidence="2" type="ORF">PLEPLA_LOCUS18454</name>
</gene>
<keyword evidence="3" id="KW-1185">Reference proteome</keyword>
<feature type="region of interest" description="Disordered" evidence="1">
    <location>
        <begin position="1"/>
        <end position="29"/>
    </location>
</feature>